<reference evidence="2" key="1">
    <citation type="submission" date="2020-08" db="EMBL/GenBank/DDBJ databases">
        <title>Multicomponent nature underlies the extraordinary mechanical properties of spider dragline silk.</title>
        <authorList>
            <person name="Kono N."/>
            <person name="Nakamura H."/>
            <person name="Mori M."/>
            <person name="Yoshida Y."/>
            <person name="Ohtoshi R."/>
            <person name="Malay A.D."/>
            <person name="Moran D.A.P."/>
            <person name="Tomita M."/>
            <person name="Numata K."/>
            <person name="Arakawa K."/>
        </authorList>
    </citation>
    <scope>NUCLEOTIDE SEQUENCE</scope>
</reference>
<keyword evidence="3" id="KW-1185">Reference proteome</keyword>
<proteinExistence type="predicted"/>
<dbReference type="OrthoDB" id="6436295at2759"/>
<keyword evidence="1" id="KW-0472">Membrane</keyword>
<dbReference type="EMBL" id="BMAV01006661">
    <property type="protein sequence ID" value="GFY48775.1"/>
    <property type="molecule type" value="Genomic_DNA"/>
</dbReference>
<keyword evidence="1" id="KW-1133">Transmembrane helix</keyword>
<feature type="transmembrane region" description="Helical" evidence="1">
    <location>
        <begin position="209"/>
        <end position="231"/>
    </location>
</feature>
<gene>
    <name evidence="2" type="primary">AVEN_55758_1</name>
    <name evidence="2" type="ORF">TNIN_209261</name>
</gene>
<organism evidence="2 3">
    <name type="scientific">Trichonephila inaurata madagascariensis</name>
    <dbReference type="NCBI Taxonomy" id="2747483"/>
    <lineage>
        <taxon>Eukaryota</taxon>
        <taxon>Metazoa</taxon>
        <taxon>Ecdysozoa</taxon>
        <taxon>Arthropoda</taxon>
        <taxon>Chelicerata</taxon>
        <taxon>Arachnida</taxon>
        <taxon>Araneae</taxon>
        <taxon>Araneomorphae</taxon>
        <taxon>Entelegynae</taxon>
        <taxon>Araneoidea</taxon>
        <taxon>Nephilidae</taxon>
        <taxon>Trichonephila</taxon>
        <taxon>Trichonephila inaurata</taxon>
    </lineage>
</organism>
<evidence type="ECO:0000256" key="1">
    <source>
        <dbReference type="SAM" id="Phobius"/>
    </source>
</evidence>
<sequence>MGSPDTVTKGFVGDVLIGSATGSWKMITHPLMKGIFVDALVHQVNACRGNNYFCCMHQTCPVEVKMMREVRTIEPQSKSLEGYLEAFTFTGSSMLELEAEVETCLEFCKPVLCQIPTGRREDDTETVSSFGRKKRESGASEEVLSSVTLSRSVAVQAEDFASVKSLVPENYASPVTAPSPLDVKGNGIFQTFDSKAGNSDSTFCFDPTIFTLIAGGFFLVEVCGFSACLIAGCRWRKKNTKTIMNKKRHLSIHYENSVDGS</sequence>
<comment type="caution">
    <text evidence="2">The sequence shown here is derived from an EMBL/GenBank/DDBJ whole genome shotgun (WGS) entry which is preliminary data.</text>
</comment>
<protein>
    <submittedName>
        <fullName evidence="2">ZP domain-containing protein</fullName>
    </submittedName>
</protein>
<evidence type="ECO:0000313" key="2">
    <source>
        <dbReference type="EMBL" id="GFY48775.1"/>
    </source>
</evidence>
<dbReference type="AlphaFoldDB" id="A0A8X6X9L6"/>
<name>A0A8X6X9L6_9ARAC</name>
<evidence type="ECO:0000313" key="3">
    <source>
        <dbReference type="Proteomes" id="UP000886998"/>
    </source>
</evidence>
<accession>A0A8X6X9L6</accession>
<keyword evidence="1" id="KW-0812">Transmembrane</keyword>
<dbReference type="Proteomes" id="UP000886998">
    <property type="component" value="Unassembled WGS sequence"/>
</dbReference>